<dbReference type="AlphaFoldDB" id="A0A2V1EBU9"/>
<organism evidence="1 2">
    <name type="scientific">Periconia macrospinosa</name>
    <dbReference type="NCBI Taxonomy" id="97972"/>
    <lineage>
        <taxon>Eukaryota</taxon>
        <taxon>Fungi</taxon>
        <taxon>Dikarya</taxon>
        <taxon>Ascomycota</taxon>
        <taxon>Pezizomycotina</taxon>
        <taxon>Dothideomycetes</taxon>
        <taxon>Pleosporomycetidae</taxon>
        <taxon>Pleosporales</taxon>
        <taxon>Massarineae</taxon>
        <taxon>Periconiaceae</taxon>
        <taxon>Periconia</taxon>
    </lineage>
</organism>
<gene>
    <name evidence="1" type="ORF">DM02DRAFT_667344</name>
</gene>
<evidence type="ECO:0000313" key="2">
    <source>
        <dbReference type="Proteomes" id="UP000244855"/>
    </source>
</evidence>
<name>A0A2V1EBU9_9PLEO</name>
<protein>
    <submittedName>
        <fullName evidence="1">Uncharacterized protein</fullName>
    </submittedName>
</protein>
<accession>A0A2V1EBU9</accession>
<keyword evidence="2" id="KW-1185">Reference proteome</keyword>
<reference evidence="1 2" key="1">
    <citation type="journal article" date="2018" name="Sci. Rep.">
        <title>Comparative genomics provides insights into the lifestyle and reveals functional heterogeneity of dark septate endophytic fungi.</title>
        <authorList>
            <person name="Knapp D.G."/>
            <person name="Nemeth J.B."/>
            <person name="Barry K."/>
            <person name="Hainaut M."/>
            <person name="Henrissat B."/>
            <person name="Johnson J."/>
            <person name="Kuo A."/>
            <person name="Lim J.H.P."/>
            <person name="Lipzen A."/>
            <person name="Nolan M."/>
            <person name="Ohm R.A."/>
            <person name="Tamas L."/>
            <person name="Grigoriev I.V."/>
            <person name="Spatafora J.W."/>
            <person name="Nagy L.G."/>
            <person name="Kovacs G.M."/>
        </authorList>
    </citation>
    <scope>NUCLEOTIDE SEQUENCE [LARGE SCALE GENOMIC DNA]</scope>
    <source>
        <strain evidence="1 2">DSE2036</strain>
    </source>
</reference>
<dbReference type="Proteomes" id="UP000244855">
    <property type="component" value="Unassembled WGS sequence"/>
</dbReference>
<evidence type="ECO:0000313" key="1">
    <source>
        <dbReference type="EMBL" id="PVI06850.1"/>
    </source>
</evidence>
<proteinExistence type="predicted"/>
<sequence length="70" mass="7606">MSNLRAFPAATWVNRTLALCDEVIDGRLGSRGSYPKTGKTGWCVTTQALPTSGTAQKRNRNLKEADHTKG</sequence>
<dbReference type="EMBL" id="KZ805307">
    <property type="protein sequence ID" value="PVI06850.1"/>
    <property type="molecule type" value="Genomic_DNA"/>
</dbReference>